<comment type="similarity">
    <text evidence="1">Belongs to the sigma-70 factor family. ECF subfamily.</text>
</comment>
<keyword evidence="4" id="KW-0804">Transcription</keyword>
<keyword evidence="2" id="KW-0805">Transcription regulation</keyword>
<dbReference type="InterPro" id="IPR014284">
    <property type="entry name" value="RNA_pol_sigma-70_dom"/>
</dbReference>
<dbReference type="InterPro" id="IPR007627">
    <property type="entry name" value="RNA_pol_sigma70_r2"/>
</dbReference>
<dbReference type="InterPro" id="IPR013325">
    <property type="entry name" value="RNA_pol_sigma_r2"/>
</dbReference>
<accession>A0A1Y6BKI6</accession>
<dbReference type="SUPFAM" id="SSF88946">
    <property type="entry name" value="Sigma2 domain of RNA polymerase sigma factors"/>
    <property type="match status" value="1"/>
</dbReference>
<proteinExistence type="inferred from homology"/>
<protein>
    <submittedName>
        <fullName evidence="9">RNA polymerase sigma-70 factor, ECF subfamily</fullName>
    </submittedName>
</protein>
<dbReference type="Gene3D" id="1.10.10.10">
    <property type="entry name" value="Winged helix-like DNA-binding domain superfamily/Winged helix DNA-binding domain"/>
    <property type="match status" value="1"/>
</dbReference>
<dbReference type="AlphaFoldDB" id="A0A1Y6BKI6"/>
<dbReference type="PANTHER" id="PTHR43133">
    <property type="entry name" value="RNA POLYMERASE ECF-TYPE SIGMA FACTO"/>
    <property type="match status" value="1"/>
</dbReference>
<keyword evidence="10" id="KW-1185">Reference proteome</keyword>
<dbReference type="STRING" id="560819.SAMN05428998_105228"/>
<dbReference type="InterPro" id="IPR036388">
    <property type="entry name" value="WH-like_DNA-bd_sf"/>
</dbReference>
<dbReference type="InterPro" id="IPR039425">
    <property type="entry name" value="RNA_pol_sigma-70-like"/>
</dbReference>
<evidence type="ECO:0000256" key="2">
    <source>
        <dbReference type="ARBA" id="ARBA00023015"/>
    </source>
</evidence>
<evidence type="ECO:0000256" key="6">
    <source>
        <dbReference type="SAM" id="MobiDB-lite"/>
    </source>
</evidence>
<dbReference type="Pfam" id="PF04542">
    <property type="entry name" value="Sigma70_r2"/>
    <property type="match status" value="1"/>
</dbReference>
<dbReference type="Pfam" id="PF08281">
    <property type="entry name" value="Sigma70_r4_2"/>
    <property type="match status" value="1"/>
</dbReference>
<dbReference type="EMBL" id="FWZX01000005">
    <property type="protein sequence ID" value="SMF14076.1"/>
    <property type="molecule type" value="Genomic_DNA"/>
</dbReference>
<feature type="domain" description="RNA polymerase sigma factor 70 region 4 type 2" evidence="8">
    <location>
        <begin position="108"/>
        <end position="160"/>
    </location>
</feature>
<evidence type="ECO:0000256" key="5">
    <source>
        <dbReference type="SAM" id="Coils"/>
    </source>
</evidence>
<organism evidence="9 10">
    <name type="scientific">Tistlia consotensis USBA 355</name>
    <dbReference type="NCBI Taxonomy" id="560819"/>
    <lineage>
        <taxon>Bacteria</taxon>
        <taxon>Pseudomonadati</taxon>
        <taxon>Pseudomonadota</taxon>
        <taxon>Alphaproteobacteria</taxon>
        <taxon>Rhodospirillales</taxon>
        <taxon>Rhodovibrionaceae</taxon>
        <taxon>Tistlia</taxon>
    </lineage>
</organism>
<evidence type="ECO:0000256" key="1">
    <source>
        <dbReference type="ARBA" id="ARBA00010641"/>
    </source>
</evidence>
<feature type="domain" description="RNA polymerase sigma-70 region 2" evidence="7">
    <location>
        <begin position="18"/>
        <end position="82"/>
    </location>
</feature>
<evidence type="ECO:0000259" key="8">
    <source>
        <dbReference type="Pfam" id="PF08281"/>
    </source>
</evidence>
<dbReference type="RefSeq" id="WP_159460163.1">
    <property type="nucleotide sequence ID" value="NZ_FWZX01000005.1"/>
</dbReference>
<dbReference type="InterPro" id="IPR013324">
    <property type="entry name" value="RNA_pol_sigma_r3/r4-like"/>
</dbReference>
<dbReference type="Gene3D" id="1.10.1740.10">
    <property type="match status" value="1"/>
</dbReference>
<evidence type="ECO:0000256" key="3">
    <source>
        <dbReference type="ARBA" id="ARBA00023082"/>
    </source>
</evidence>
<keyword evidence="5" id="KW-0175">Coiled coil</keyword>
<gene>
    <name evidence="9" type="ORF">SAMN05428998_105228</name>
</gene>
<evidence type="ECO:0000256" key="4">
    <source>
        <dbReference type="ARBA" id="ARBA00023163"/>
    </source>
</evidence>
<feature type="region of interest" description="Disordered" evidence="6">
    <location>
        <begin position="160"/>
        <end position="179"/>
    </location>
</feature>
<dbReference type="GO" id="GO:0016987">
    <property type="term" value="F:sigma factor activity"/>
    <property type="evidence" value="ECO:0007669"/>
    <property type="project" value="UniProtKB-KW"/>
</dbReference>
<dbReference type="GO" id="GO:0003677">
    <property type="term" value="F:DNA binding"/>
    <property type="evidence" value="ECO:0007669"/>
    <property type="project" value="InterPro"/>
</dbReference>
<name>A0A1Y6BKI6_9PROT</name>
<dbReference type="PANTHER" id="PTHR43133:SF25">
    <property type="entry name" value="RNA POLYMERASE SIGMA FACTOR RFAY-RELATED"/>
    <property type="match status" value="1"/>
</dbReference>
<reference evidence="9 10" key="1">
    <citation type="submission" date="2017-04" db="EMBL/GenBank/DDBJ databases">
        <authorList>
            <person name="Afonso C.L."/>
            <person name="Miller P.J."/>
            <person name="Scott M.A."/>
            <person name="Spackman E."/>
            <person name="Goraichik I."/>
            <person name="Dimitrov K.M."/>
            <person name="Suarez D.L."/>
            <person name="Swayne D.E."/>
        </authorList>
    </citation>
    <scope>NUCLEOTIDE SEQUENCE [LARGE SCALE GENOMIC DNA]</scope>
    <source>
        <strain evidence="9 10">USBA 355</strain>
    </source>
</reference>
<dbReference type="Proteomes" id="UP000192917">
    <property type="component" value="Unassembled WGS sequence"/>
</dbReference>
<sequence length="179" mass="20042">MTERHERTNGFELALLELMPLLHVWARRRTGSADAAGDLLQDTLLRALQARDGFSPGTNLRAWLFMIMRNLAADEGRRRTRRGPHLSLELAVLALGVAPRQDSELALRDLNRAFARLTDEQQDLLLRVAVGDETYLDLATAYGIAVGTVKSRVARARASLRRQMDEPAPHGQHRAGRED</sequence>
<dbReference type="InterPro" id="IPR013249">
    <property type="entry name" value="RNA_pol_sigma70_r4_t2"/>
</dbReference>
<evidence type="ECO:0000313" key="9">
    <source>
        <dbReference type="EMBL" id="SMF14076.1"/>
    </source>
</evidence>
<keyword evidence="3" id="KW-0731">Sigma factor</keyword>
<dbReference type="SUPFAM" id="SSF88659">
    <property type="entry name" value="Sigma3 and sigma4 domains of RNA polymerase sigma factors"/>
    <property type="match status" value="1"/>
</dbReference>
<evidence type="ECO:0000313" key="10">
    <source>
        <dbReference type="Proteomes" id="UP000192917"/>
    </source>
</evidence>
<dbReference type="GO" id="GO:0006352">
    <property type="term" value="P:DNA-templated transcription initiation"/>
    <property type="evidence" value="ECO:0007669"/>
    <property type="project" value="InterPro"/>
</dbReference>
<feature type="coiled-coil region" evidence="5">
    <location>
        <begin position="100"/>
        <end position="127"/>
    </location>
</feature>
<dbReference type="NCBIfam" id="TIGR02937">
    <property type="entry name" value="sigma70-ECF"/>
    <property type="match status" value="1"/>
</dbReference>
<evidence type="ECO:0000259" key="7">
    <source>
        <dbReference type="Pfam" id="PF04542"/>
    </source>
</evidence>